<feature type="compositionally biased region" description="Basic and acidic residues" evidence="1">
    <location>
        <begin position="23"/>
        <end position="40"/>
    </location>
</feature>
<evidence type="ECO:0000313" key="3">
    <source>
        <dbReference type="Proteomes" id="UP000518300"/>
    </source>
</evidence>
<comment type="caution">
    <text evidence="2">The sequence shown here is derived from an EMBL/GenBank/DDBJ whole genome shotgun (WGS) entry which is preliminary data.</text>
</comment>
<dbReference type="Proteomes" id="UP000518300">
    <property type="component" value="Unassembled WGS sequence"/>
</dbReference>
<reference evidence="2 3" key="1">
    <citation type="submission" date="2020-04" db="EMBL/GenBank/DDBJ databases">
        <title>Draft genome of Pyxidicoccus fallax type strain.</title>
        <authorList>
            <person name="Whitworth D.E."/>
        </authorList>
    </citation>
    <scope>NUCLEOTIDE SEQUENCE [LARGE SCALE GENOMIC DNA]</scope>
    <source>
        <strain evidence="2 3">DSM 14698</strain>
    </source>
</reference>
<proteinExistence type="predicted"/>
<sequence>MATQKPNMPEEKPVTRQGAGEEEPVRHKGDDRSTPQEKHSGPQPEGNGGTGQPAAFPPHN</sequence>
<name>A0A848LDB6_9BACT</name>
<evidence type="ECO:0000313" key="2">
    <source>
        <dbReference type="EMBL" id="NMO14783.1"/>
    </source>
</evidence>
<accession>A0A848LDB6</accession>
<keyword evidence="3" id="KW-1185">Reference proteome</keyword>
<dbReference type="AlphaFoldDB" id="A0A848LDB6"/>
<dbReference type="EMBL" id="JABBJJ010000025">
    <property type="protein sequence ID" value="NMO14783.1"/>
    <property type="molecule type" value="Genomic_DNA"/>
</dbReference>
<dbReference type="RefSeq" id="WP_169344078.1">
    <property type="nucleotide sequence ID" value="NZ_JABBJJ010000025.1"/>
</dbReference>
<gene>
    <name evidence="2" type="ORF">HG543_07905</name>
</gene>
<protein>
    <submittedName>
        <fullName evidence="2">Uncharacterized protein</fullName>
    </submittedName>
</protein>
<organism evidence="2 3">
    <name type="scientific">Pyxidicoccus fallax</name>
    <dbReference type="NCBI Taxonomy" id="394095"/>
    <lineage>
        <taxon>Bacteria</taxon>
        <taxon>Pseudomonadati</taxon>
        <taxon>Myxococcota</taxon>
        <taxon>Myxococcia</taxon>
        <taxon>Myxococcales</taxon>
        <taxon>Cystobacterineae</taxon>
        <taxon>Myxococcaceae</taxon>
        <taxon>Pyxidicoccus</taxon>
    </lineage>
</organism>
<feature type="region of interest" description="Disordered" evidence="1">
    <location>
        <begin position="1"/>
        <end position="60"/>
    </location>
</feature>
<evidence type="ECO:0000256" key="1">
    <source>
        <dbReference type="SAM" id="MobiDB-lite"/>
    </source>
</evidence>